<keyword evidence="4 6" id="KW-1133">Transmembrane helix</keyword>
<dbReference type="RefSeq" id="WP_092863600.1">
    <property type="nucleotide sequence ID" value="NZ_FPCH01000001.1"/>
</dbReference>
<dbReference type="Proteomes" id="UP000199423">
    <property type="component" value="Unassembled WGS sequence"/>
</dbReference>
<evidence type="ECO:0000256" key="4">
    <source>
        <dbReference type="ARBA" id="ARBA00022989"/>
    </source>
</evidence>
<evidence type="ECO:0000259" key="8">
    <source>
        <dbReference type="Pfam" id="PF01478"/>
    </source>
</evidence>
<dbReference type="GO" id="GO:0004190">
    <property type="term" value="F:aspartic-type endopeptidase activity"/>
    <property type="evidence" value="ECO:0007669"/>
    <property type="project" value="InterPro"/>
</dbReference>
<feature type="transmembrane region" description="Helical" evidence="6">
    <location>
        <begin position="98"/>
        <end position="123"/>
    </location>
</feature>
<sequence>MASLAPILLMTFPVAMAFAAANDLFTMKIPNKISLALVGGFLAVALLTRMPLETFGTNLAIGFAILGVTFALFSFNLLGGGDAKLIAAGSVWIGANHIIEYLLFVAIFGGALSLVILGYRNWFPAQKLALPGWALRLHLPNGPIPYGIAVAAGGLAIFPATDIFLSLVV</sequence>
<organism evidence="9 10">
    <name type="scientific">Hyphomicrobium facile</name>
    <dbReference type="NCBI Taxonomy" id="51670"/>
    <lineage>
        <taxon>Bacteria</taxon>
        <taxon>Pseudomonadati</taxon>
        <taxon>Pseudomonadota</taxon>
        <taxon>Alphaproteobacteria</taxon>
        <taxon>Hyphomicrobiales</taxon>
        <taxon>Hyphomicrobiaceae</taxon>
        <taxon>Hyphomicrobium</taxon>
    </lineage>
</organism>
<evidence type="ECO:0000256" key="6">
    <source>
        <dbReference type="SAM" id="Phobius"/>
    </source>
</evidence>
<dbReference type="GO" id="GO:0005886">
    <property type="term" value="C:plasma membrane"/>
    <property type="evidence" value="ECO:0007669"/>
    <property type="project" value="UniProtKB-SubCell"/>
</dbReference>
<evidence type="ECO:0000256" key="7">
    <source>
        <dbReference type="SAM" id="SignalP"/>
    </source>
</evidence>
<dbReference type="EMBL" id="FPCH01000001">
    <property type="protein sequence ID" value="SFV26379.1"/>
    <property type="molecule type" value="Genomic_DNA"/>
</dbReference>
<dbReference type="Gene3D" id="1.20.120.1220">
    <property type="match status" value="1"/>
</dbReference>
<keyword evidence="5 6" id="KW-0472">Membrane</keyword>
<feature type="domain" description="Prepilin type IV endopeptidase peptidase" evidence="8">
    <location>
        <begin position="11"/>
        <end position="113"/>
    </location>
</feature>
<dbReference type="OrthoDB" id="5329005at2"/>
<keyword evidence="10" id="KW-1185">Reference proteome</keyword>
<feature type="transmembrane region" description="Helical" evidence="6">
    <location>
        <begin position="29"/>
        <end position="47"/>
    </location>
</feature>
<evidence type="ECO:0000256" key="5">
    <source>
        <dbReference type="ARBA" id="ARBA00023136"/>
    </source>
</evidence>
<dbReference type="InterPro" id="IPR052218">
    <property type="entry name" value="Preflagellin_Peptidase"/>
</dbReference>
<evidence type="ECO:0000256" key="2">
    <source>
        <dbReference type="ARBA" id="ARBA00022475"/>
    </source>
</evidence>
<feature type="transmembrane region" description="Helical" evidence="6">
    <location>
        <begin position="59"/>
        <end position="78"/>
    </location>
</feature>
<dbReference type="PANTHER" id="PTHR36506:SF1">
    <property type="entry name" value="PREFLAGELLIN PEPTIDASE"/>
    <property type="match status" value="1"/>
</dbReference>
<dbReference type="STRING" id="51670.SAMN04488557_0450"/>
<comment type="subcellular location">
    <subcellularLocation>
        <location evidence="1">Cell membrane</location>
        <topology evidence="1">Multi-pass membrane protein</topology>
    </subcellularLocation>
</comment>
<feature type="signal peptide" evidence="7">
    <location>
        <begin position="1"/>
        <end position="17"/>
    </location>
</feature>
<keyword evidence="7" id="KW-0732">Signal</keyword>
<accession>A0A1I7MVF6</accession>
<feature type="chain" id="PRO_5011607884" evidence="7">
    <location>
        <begin position="18"/>
        <end position="169"/>
    </location>
</feature>
<keyword evidence="2" id="KW-1003">Cell membrane</keyword>
<reference evidence="10" key="1">
    <citation type="submission" date="2016-10" db="EMBL/GenBank/DDBJ databases">
        <authorList>
            <person name="Varghese N."/>
            <person name="Submissions S."/>
        </authorList>
    </citation>
    <scope>NUCLEOTIDE SEQUENCE [LARGE SCALE GENOMIC DNA]</scope>
    <source>
        <strain evidence="10">DSM 1565</strain>
    </source>
</reference>
<name>A0A1I7MVF6_9HYPH</name>
<dbReference type="PANTHER" id="PTHR36506">
    <property type="entry name" value="PREFLAGELLIN PEPTIDASE"/>
    <property type="match status" value="1"/>
</dbReference>
<dbReference type="InterPro" id="IPR000045">
    <property type="entry name" value="Prepilin_IV_endopep_pep"/>
</dbReference>
<gene>
    <name evidence="9" type="ORF">SAMN04488557_0450</name>
</gene>
<protein>
    <submittedName>
        <fullName evidence="9">Prepilin peptidase CpaA</fullName>
    </submittedName>
</protein>
<evidence type="ECO:0000313" key="9">
    <source>
        <dbReference type="EMBL" id="SFV26379.1"/>
    </source>
</evidence>
<evidence type="ECO:0000256" key="3">
    <source>
        <dbReference type="ARBA" id="ARBA00022692"/>
    </source>
</evidence>
<feature type="transmembrane region" description="Helical" evidence="6">
    <location>
        <begin position="144"/>
        <end position="168"/>
    </location>
</feature>
<proteinExistence type="predicted"/>
<evidence type="ECO:0000313" key="10">
    <source>
        <dbReference type="Proteomes" id="UP000199423"/>
    </source>
</evidence>
<evidence type="ECO:0000256" key="1">
    <source>
        <dbReference type="ARBA" id="ARBA00004651"/>
    </source>
</evidence>
<dbReference type="AlphaFoldDB" id="A0A1I7MVF6"/>
<dbReference type="Pfam" id="PF01478">
    <property type="entry name" value="Peptidase_A24"/>
    <property type="match status" value="1"/>
</dbReference>
<keyword evidence="3 6" id="KW-0812">Transmembrane</keyword>